<evidence type="ECO:0000313" key="4">
    <source>
        <dbReference type="EMBL" id="KAL3308153.1"/>
    </source>
</evidence>
<dbReference type="InterPro" id="IPR027483">
    <property type="entry name" value="PInositol-4-P-4/5-kinase_C_sf"/>
</dbReference>
<dbReference type="GO" id="GO:0016301">
    <property type="term" value="F:kinase activity"/>
    <property type="evidence" value="ECO:0007669"/>
    <property type="project" value="UniProtKB-UniRule"/>
</dbReference>
<dbReference type="Pfam" id="PF01504">
    <property type="entry name" value="PIP5K"/>
    <property type="match status" value="1"/>
</dbReference>
<feature type="region of interest" description="Disordered" evidence="2">
    <location>
        <begin position="1"/>
        <end position="30"/>
    </location>
</feature>
<evidence type="ECO:0000256" key="1">
    <source>
        <dbReference type="PROSITE-ProRule" id="PRU00781"/>
    </source>
</evidence>
<dbReference type="GO" id="GO:0005524">
    <property type="term" value="F:ATP binding"/>
    <property type="evidence" value="ECO:0007669"/>
    <property type="project" value="UniProtKB-UniRule"/>
</dbReference>
<organism evidence="4 5">
    <name type="scientific">Cichlidogyrus casuarinus</name>
    <dbReference type="NCBI Taxonomy" id="1844966"/>
    <lineage>
        <taxon>Eukaryota</taxon>
        <taxon>Metazoa</taxon>
        <taxon>Spiralia</taxon>
        <taxon>Lophotrochozoa</taxon>
        <taxon>Platyhelminthes</taxon>
        <taxon>Monogenea</taxon>
        <taxon>Monopisthocotylea</taxon>
        <taxon>Dactylogyridea</taxon>
        <taxon>Ancyrocephalidae</taxon>
        <taxon>Cichlidogyrus</taxon>
    </lineage>
</organism>
<proteinExistence type="predicted"/>
<comment type="caution">
    <text evidence="4">The sequence shown here is derived from an EMBL/GenBank/DDBJ whole genome shotgun (WGS) entry which is preliminary data.</text>
</comment>
<accession>A0ABD2PKW2</accession>
<dbReference type="SUPFAM" id="SSF56104">
    <property type="entry name" value="SAICAR synthase-like"/>
    <property type="match status" value="1"/>
</dbReference>
<evidence type="ECO:0000313" key="5">
    <source>
        <dbReference type="Proteomes" id="UP001626550"/>
    </source>
</evidence>
<evidence type="ECO:0000256" key="2">
    <source>
        <dbReference type="SAM" id="MobiDB-lite"/>
    </source>
</evidence>
<keyword evidence="1" id="KW-0067">ATP-binding</keyword>
<dbReference type="Proteomes" id="UP001626550">
    <property type="component" value="Unassembled WGS sequence"/>
</dbReference>
<evidence type="ECO:0000259" key="3">
    <source>
        <dbReference type="PROSITE" id="PS51455"/>
    </source>
</evidence>
<dbReference type="InterPro" id="IPR002498">
    <property type="entry name" value="PInositol-4-P-4/5-kinase_core"/>
</dbReference>
<gene>
    <name evidence="4" type="ORF">Ciccas_013319</name>
</gene>
<dbReference type="EMBL" id="JBJKFK010005758">
    <property type="protein sequence ID" value="KAL3308153.1"/>
    <property type="molecule type" value="Genomic_DNA"/>
</dbReference>
<sequence>MSEENGALSSPEQNQAVGFTNMTPPESPPNDLIMNSMFTGKLDPYTEFYGLTSMAGTTPRCVYFIGLIDILNQYGLRKKTATRYKSVTGHNSDVSNIKPEQYGSRLFEFINTHVE</sequence>
<dbReference type="PANTHER" id="PTHR23086:SF8">
    <property type="entry name" value="PHOSPHATIDYLINOSITOL 5-PHOSPHATE 4-KINASE, ISOFORM A"/>
    <property type="match status" value="1"/>
</dbReference>
<name>A0ABD2PKW2_9PLAT</name>
<dbReference type="Gene3D" id="3.30.810.10">
    <property type="entry name" value="2-Layer Sandwich"/>
    <property type="match status" value="1"/>
</dbReference>
<dbReference type="AlphaFoldDB" id="A0ABD2PKW2"/>
<feature type="domain" description="PIPK" evidence="3">
    <location>
        <begin position="1"/>
        <end position="114"/>
    </location>
</feature>
<keyword evidence="1" id="KW-0418">Kinase</keyword>
<keyword evidence="5" id="KW-1185">Reference proteome</keyword>
<feature type="compositionally biased region" description="Polar residues" evidence="2">
    <location>
        <begin position="7"/>
        <end position="24"/>
    </location>
</feature>
<reference evidence="4 5" key="1">
    <citation type="submission" date="2024-11" db="EMBL/GenBank/DDBJ databases">
        <title>Adaptive evolution of stress response genes in parasites aligns with host niche diversity.</title>
        <authorList>
            <person name="Hahn C."/>
            <person name="Resl P."/>
        </authorList>
    </citation>
    <scope>NUCLEOTIDE SEQUENCE [LARGE SCALE GENOMIC DNA]</scope>
    <source>
        <strain evidence="4">EGGRZ-B1_66</strain>
        <tissue evidence="4">Body</tissue>
    </source>
</reference>
<keyword evidence="1" id="KW-0808">Transferase</keyword>
<dbReference type="InterPro" id="IPR023610">
    <property type="entry name" value="PInositol-4/5-P-5/4-kinase"/>
</dbReference>
<dbReference type="PROSITE" id="PS51455">
    <property type="entry name" value="PIPK"/>
    <property type="match status" value="1"/>
</dbReference>
<dbReference type="PANTHER" id="PTHR23086">
    <property type="entry name" value="PHOSPHATIDYLINOSITOL-4-PHOSPHATE 5-KINASE"/>
    <property type="match status" value="1"/>
</dbReference>
<protein>
    <recommendedName>
        <fullName evidence="3">PIPK domain-containing protein</fullName>
    </recommendedName>
</protein>
<keyword evidence="1" id="KW-0547">Nucleotide-binding</keyword>
<dbReference type="GO" id="GO:0046488">
    <property type="term" value="P:phosphatidylinositol metabolic process"/>
    <property type="evidence" value="ECO:0007669"/>
    <property type="project" value="UniProtKB-UniRule"/>
</dbReference>